<dbReference type="InterPro" id="IPR011993">
    <property type="entry name" value="PH-like_dom_sf"/>
</dbReference>
<dbReference type="Gene3D" id="1.20.1270.60">
    <property type="entry name" value="Arfaptin homology (AH) domain/BAR domain"/>
    <property type="match status" value="1"/>
</dbReference>
<evidence type="ECO:0000256" key="3">
    <source>
        <dbReference type="SAM" id="MobiDB-lite"/>
    </source>
</evidence>
<protein>
    <submittedName>
        <fullName evidence="5">Some similarities with Saccharomyces cerevisiae YGR097W ASK10 Component of RNA polymerase II holoenzyme, phosphorylated in response to oxidative stress</fullName>
    </submittedName>
</protein>
<keyword evidence="1" id="KW-0597">Phosphoprotein</keyword>
<dbReference type="InterPro" id="IPR027267">
    <property type="entry name" value="AH/BAR_dom_sf"/>
</dbReference>
<dbReference type="GeneID" id="64855206"/>
<keyword evidence="6" id="KW-1185">Reference proteome</keyword>
<dbReference type="EMBL" id="CAEFZW010000001">
    <property type="protein sequence ID" value="CAB4252086.1"/>
    <property type="molecule type" value="Genomic_DNA"/>
</dbReference>
<dbReference type="SUPFAM" id="SSF103657">
    <property type="entry name" value="BAR/IMD domain-like"/>
    <property type="match status" value="1"/>
</dbReference>
<organism evidence="5 6">
    <name type="scientific">Maudiozyma barnettii</name>
    <dbReference type="NCBI Taxonomy" id="61262"/>
    <lineage>
        <taxon>Eukaryota</taxon>
        <taxon>Fungi</taxon>
        <taxon>Dikarya</taxon>
        <taxon>Ascomycota</taxon>
        <taxon>Saccharomycotina</taxon>
        <taxon>Saccharomycetes</taxon>
        <taxon>Saccharomycetales</taxon>
        <taxon>Saccharomycetaceae</taxon>
        <taxon>Maudiozyma</taxon>
    </lineage>
</organism>
<gene>
    <name evidence="5" type="ORF">KABA2_01S05676</name>
</gene>
<keyword evidence="2" id="KW-0175">Coiled coil</keyword>
<comment type="caution">
    <text evidence="5">The sequence shown here is derived from an EMBL/GenBank/DDBJ whole genome shotgun (WGS) entry which is preliminary data.</text>
</comment>
<dbReference type="PANTHER" id="PTHR31941">
    <property type="entry name" value="CYTOSKELETAL SIGNALING PROTEIN SLM1"/>
    <property type="match status" value="1"/>
</dbReference>
<dbReference type="Pfam" id="PF20399">
    <property type="entry name" value="PH_20"/>
    <property type="match status" value="1"/>
</dbReference>
<feature type="domain" description="PH" evidence="4">
    <location>
        <begin position="391"/>
        <end position="542"/>
    </location>
</feature>
<feature type="compositionally biased region" description="Low complexity" evidence="3">
    <location>
        <begin position="627"/>
        <end position="649"/>
    </location>
</feature>
<dbReference type="AlphaFoldDB" id="A0A8H2ZE95"/>
<evidence type="ECO:0000256" key="2">
    <source>
        <dbReference type="SAM" id="Coils"/>
    </source>
</evidence>
<dbReference type="PANTHER" id="PTHR31941:SF15">
    <property type="entry name" value="ACTIVATOR OF SKN7 PROTEIN 10-RELATED"/>
    <property type="match status" value="1"/>
</dbReference>
<dbReference type="InterPro" id="IPR046868">
    <property type="entry name" value="BAR_4"/>
</dbReference>
<dbReference type="InterPro" id="IPR046869">
    <property type="entry name" value="SLM1/RGC1-like_PH"/>
</dbReference>
<proteinExistence type="predicted"/>
<evidence type="ECO:0000313" key="5">
    <source>
        <dbReference type="EMBL" id="CAB4252086.1"/>
    </source>
</evidence>
<dbReference type="PROSITE" id="PS50003">
    <property type="entry name" value="PH_DOMAIN"/>
    <property type="match status" value="1"/>
</dbReference>
<sequence length="704" mass="81566">MVIQSYFLSNFMYKIIEIVKTVIHMFHSEMNTNNSMPYFVPVPPEEKYSIGIDTIYVAEHPTRLMEDRFQKWHDIVTGLTVYLREVAYTHEQNARMNLRLQERAVNLRCLTDLNDQTNTIYEPIEVNHPKKRSQNVPIIQQKQNQYQEKILPDPVYMVESRRGSALSGFMEFGTGSIQDLQVVLKKYHSSVSNHEYKISKEILQCVVPNIEALAKELRKYRKEIKLLSGDFKTNLEEHRATLKKSVNRYNEMCKNDFTCNDPCADPFLLRKQLSTRYIEHRSEERHLREAYINLQETAMKLEKTIVIKIQYALERYCNLIEAEARLILKNLCHELKQGILDRKPLEEWDHFVENHPSALLPLKSGINVDQLRGYYSTHLLRNMVLVYPQSKNIKNGYLLSKMSANKSIHTQYRKSLFVITARFIHEFPIDHTKQHHSTAPKYSFPLDSCKLESYTAGKFILTTDTVYCLKHNANREQYSRYKGLLMSTLFGNQTASVVKKEEYTRVYTPTEPKNISFKLPDSNMTSEDALKRWINTIKRLTSFRNVTSRVAYLTERMDDIQQAYDRTVDNAGLVRMNNYIISEIASGEQPEGERQGDDDNNLSDYMVDPLVSPNGPGGEATTSYIESTTNVKNSSSSLSTSSLSSGTNLMDMSNREGSFVQPVQTIVYESSKHDTRNIINKIKEQAHSKTNKDFKIKLTKSIYS</sequence>
<evidence type="ECO:0000259" key="4">
    <source>
        <dbReference type="PROSITE" id="PS50003"/>
    </source>
</evidence>
<reference evidence="5 6" key="1">
    <citation type="submission" date="2020-05" db="EMBL/GenBank/DDBJ databases">
        <authorList>
            <person name="Casaregola S."/>
            <person name="Devillers H."/>
            <person name="Grondin C."/>
        </authorList>
    </citation>
    <scope>NUCLEOTIDE SEQUENCE [LARGE SCALE GENOMIC DNA]</scope>
    <source>
        <strain evidence="5 6">CLIB 1767</strain>
    </source>
</reference>
<feature type="region of interest" description="Disordered" evidence="3">
    <location>
        <begin position="585"/>
        <end position="656"/>
    </location>
</feature>
<name>A0A8H2ZE95_9SACH</name>
<accession>A0A8H2ZE95</accession>
<dbReference type="InterPro" id="IPR001849">
    <property type="entry name" value="PH_domain"/>
</dbReference>
<feature type="coiled-coil region" evidence="2">
    <location>
        <begin position="210"/>
        <end position="252"/>
    </location>
</feature>
<dbReference type="OrthoDB" id="4065459at2759"/>
<dbReference type="Proteomes" id="UP000644660">
    <property type="component" value="Unassembled WGS sequence"/>
</dbReference>
<evidence type="ECO:0000313" key="6">
    <source>
        <dbReference type="Proteomes" id="UP000644660"/>
    </source>
</evidence>
<dbReference type="Gene3D" id="2.30.29.30">
    <property type="entry name" value="Pleckstrin-homology domain (PH domain)/Phosphotyrosine-binding domain (PTB)"/>
    <property type="match status" value="1"/>
</dbReference>
<dbReference type="RefSeq" id="XP_041404125.1">
    <property type="nucleotide sequence ID" value="XM_041548191.1"/>
</dbReference>
<dbReference type="Pfam" id="PF20400">
    <property type="entry name" value="BAR_4"/>
    <property type="match status" value="1"/>
</dbReference>
<evidence type="ECO:0000256" key="1">
    <source>
        <dbReference type="ARBA" id="ARBA00022553"/>
    </source>
</evidence>